<dbReference type="RefSeq" id="WP_270070936.1">
    <property type="nucleotide sequence ID" value="NZ_JAJAQC010000005.1"/>
</dbReference>
<organism evidence="3 4">
    <name type="scientific">Streptomonospora mangrovi</name>
    <dbReference type="NCBI Taxonomy" id="2883123"/>
    <lineage>
        <taxon>Bacteria</taxon>
        <taxon>Bacillati</taxon>
        <taxon>Actinomycetota</taxon>
        <taxon>Actinomycetes</taxon>
        <taxon>Streptosporangiales</taxon>
        <taxon>Nocardiopsidaceae</taxon>
        <taxon>Streptomonospora</taxon>
    </lineage>
</organism>
<proteinExistence type="predicted"/>
<reference evidence="3" key="1">
    <citation type="submission" date="2021-10" db="EMBL/GenBank/DDBJ databases">
        <title>Streptomonospora sp. nov., isolated from mangrove soil.</title>
        <authorList>
            <person name="Chen X."/>
            <person name="Ge X."/>
            <person name="Liu W."/>
        </authorList>
    </citation>
    <scope>NUCLEOTIDE SEQUENCE</scope>
    <source>
        <strain evidence="3">S1-112</strain>
    </source>
</reference>
<evidence type="ECO:0000256" key="1">
    <source>
        <dbReference type="SAM" id="Coils"/>
    </source>
</evidence>
<evidence type="ECO:0000313" key="3">
    <source>
        <dbReference type="EMBL" id="MDA0563662.1"/>
    </source>
</evidence>
<keyword evidence="2" id="KW-0812">Transmembrane</keyword>
<keyword evidence="2" id="KW-1133">Transmembrane helix</keyword>
<protein>
    <submittedName>
        <fullName evidence="3">Uncharacterized protein</fullName>
    </submittedName>
</protein>
<dbReference type="Proteomes" id="UP001140076">
    <property type="component" value="Unassembled WGS sequence"/>
</dbReference>
<evidence type="ECO:0000313" key="4">
    <source>
        <dbReference type="Proteomes" id="UP001140076"/>
    </source>
</evidence>
<evidence type="ECO:0000256" key="2">
    <source>
        <dbReference type="SAM" id="Phobius"/>
    </source>
</evidence>
<keyword evidence="1" id="KW-0175">Coiled coil</keyword>
<feature type="transmembrane region" description="Helical" evidence="2">
    <location>
        <begin position="6"/>
        <end position="27"/>
    </location>
</feature>
<accession>A0A9X3NHC8</accession>
<name>A0A9X3NHC8_9ACTN</name>
<sequence length="119" mass="13457">MEQIVTIIILVFSAALVVRMTVVVMLIKKGVYMRNFKARNRITDQIDVIEQSSSALTDAEVALFEKNRIVLHLLDLAESARTSPDPDAVDHARSRLAVYEERLRELDAIAETAHRREPA</sequence>
<comment type="caution">
    <text evidence="3">The sequence shown here is derived from an EMBL/GenBank/DDBJ whole genome shotgun (WGS) entry which is preliminary data.</text>
</comment>
<dbReference type="AlphaFoldDB" id="A0A9X3NHC8"/>
<keyword evidence="2" id="KW-0472">Membrane</keyword>
<gene>
    <name evidence="3" type="ORF">LG943_04850</name>
</gene>
<dbReference type="EMBL" id="JAJAQC010000005">
    <property type="protein sequence ID" value="MDA0563662.1"/>
    <property type="molecule type" value="Genomic_DNA"/>
</dbReference>
<feature type="coiled-coil region" evidence="1">
    <location>
        <begin position="89"/>
        <end position="116"/>
    </location>
</feature>
<keyword evidence="4" id="KW-1185">Reference proteome</keyword>